<dbReference type="UniPathway" id="UPA00196"/>
<keyword evidence="6" id="KW-0256">Endoplasmic reticulum</keyword>
<dbReference type="Proteomes" id="UP000019132">
    <property type="component" value="Unassembled WGS sequence"/>
</dbReference>
<evidence type="ECO:0000256" key="9">
    <source>
        <dbReference type="SAM" id="Phobius"/>
    </source>
</evidence>
<feature type="transmembrane region" description="Helical" evidence="9">
    <location>
        <begin position="410"/>
        <end position="428"/>
    </location>
</feature>
<dbReference type="STRING" id="431595.K3WBJ7"/>
<organism evidence="10 11">
    <name type="scientific">Globisporangium ultimum (strain ATCC 200006 / CBS 805.95 / DAOM BR144)</name>
    <name type="common">Pythium ultimum</name>
    <dbReference type="NCBI Taxonomy" id="431595"/>
    <lineage>
        <taxon>Eukaryota</taxon>
        <taxon>Sar</taxon>
        <taxon>Stramenopiles</taxon>
        <taxon>Oomycota</taxon>
        <taxon>Peronosporomycetes</taxon>
        <taxon>Pythiales</taxon>
        <taxon>Pythiaceae</taxon>
        <taxon>Globisporangium</taxon>
    </lineage>
</organism>
<evidence type="ECO:0000313" key="10">
    <source>
        <dbReference type="EnsemblProtists" id="PYU1_T002338"/>
    </source>
</evidence>
<evidence type="ECO:0000256" key="2">
    <source>
        <dbReference type="ARBA" id="ARBA00004687"/>
    </source>
</evidence>
<dbReference type="GO" id="GO:0016255">
    <property type="term" value="P:attachment of GPI anchor to protein"/>
    <property type="evidence" value="ECO:0007669"/>
    <property type="project" value="InterPro"/>
</dbReference>
<keyword evidence="5 9" id="KW-0812">Transmembrane</keyword>
<comment type="subcellular location">
    <subcellularLocation>
        <location evidence="1">Endoplasmic reticulum membrane</location>
        <topology evidence="1">Multi-pass membrane protein</topology>
    </subcellularLocation>
</comment>
<feature type="transmembrane region" description="Helical" evidence="9">
    <location>
        <begin position="374"/>
        <end position="398"/>
    </location>
</feature>
<protein>
    <recommendedName>
        <fullName evidence="12">GPI transamidase subunit PIG-U</fullName>
    </recommendedName>
</protein>
<dbReference type="OMA" id="ALWHLWI"/>
<feature type="transmembrane region" description="Helical" evidence="9">
    <location>
        <begin position="97"/>
        <end position="116"/>
    </location>
</feature>
<sequence>MTKTRSHDDRMRLAAVVAAGIAARGAIYALPALQQTLAARPELVTPVSSVRRVAEGAFLFDHVGSPYAGDVFHQPPLVFALFYPIFGLLDAAKELQYAAMCALFIAIDVLIACGFARLARRTLALEEGETPVHENKEIWLHRIPVSPLFTPDNLPVMAAFISLFNPYSLASSGAMATVSLTHLSVLYSLVYAAEGATSASMLCVAVGTYLSLYPLALLLPIVLLLQRVYSKQPPASQPTAAKLVASSAVSFAIWLSFLAYLSYSMSGGWGFLEETYVWIAKYSDLTPNVGIFWYFFMEVFDRFIPYFLFVLHLHPCIYVFPLYLRMKHRPQAFASALIGIFSLFQAYPSFGDFGFFLTAISLHPKTIMSIENRYVYALGIGVATCMLPVMWFLWLFPASGNANFFYNQTLVYQVFNSQIVTAFIGASMKRDKDLLKYRKRMQATQKKE</sequence>
<reference evidence="10" key="3">
    <citation type="submission" date="2014-11" db="UniProtKB">
        <authorList>
            <consortium name="EnsemblProtists"/>
        </authorList>
    </citation>
    <scope>IDENTIFICATION</scope>
    <source>
        <strain evidence="10">DAOM BR144</strain>
    </source>
</reference>
<evidence type="ECO:0000256" key="3">
    <source>
        <dbReference type="ARBA" id="ARBA00010026"/>
    </source>
</evidence>
<dbReference type="InterPro" id="IPR009600">
    <property type="entry name" value="PIG-U"/>
</dbReference>
<evidence type="ECO:0008006" key="12">
    <source>
        <dbReference type="Google" id="ProtNLM"/>
    </source>
</evidence>
<dbReference type="Pfam" id="PF06728">
    <property type="entry name" value="PIG-U"/>
    <property type="match status" value="1"/>
</dbReference>
<dbReference type="EnsemblProtists" id="PYU1_T002338">
    <property type="protein sequence ID" value="PYU1_T002338"/>
    <property type="gene ID" value="PYU1_G002335"/>
</dbReference>
<dbReference type="GO" id="GO:0006506">
    <property type="term" value="P:GPI anchor biosynthetic process"/>
    <property type="evidence" value="ECO:0007669"/>
    <property type="project" value="UniProtKB-UniPathway"/>
</dbReference>
<dbReference type="HOGENOM" id="CLU_030193_0_0_1"/>
<keyword evidence="4" id="KW-0337">GPI-anchor biosynthesis</keyword>
<comment type="pathway">
    <text evidence="2">Glycolipid biosynthesis; glycosylphosphatidylinositol-anchor biosynthesis.</text>
</comment>
<feature type="transmembrane region" description="Helical" evidence="9">
    <location>
        <begin position="303"/>
        <end position="324"/>
    </location>
</feature>
<name>K3WBJ7_GLOUD</name>
<accession>K3WBJ7</accession>
<evidence type="ECO:0000256" key="8">
    <source>
        <dbReference type="ARBA" id="ARBA00023136"/>
    </source>
</evidence>
<evidence type="ECO:0000256" key="5">
    <source>
        <dbReference type="ARBA" id="ARBA00022692"/>
    </source>
</evidence>
<evidence type="ECO:0000256" key="7">
    <source>
        <dbReference type="ARBA" id="ARBA00022989"/>
    </source>
</evidence>
<feature type="transmembrane region" description="Helical" evidence="9">
    <location>
        <begin position="167"/>
        <end position="193"/>
    </location>
</feature>
<reference evidence="11" key="1">
    <citation type="journal article" date="2010" name="Genome Biol.">
        <title>Genome sequence of the necrotrophic plant pathogen Pythium ultimum reveals original pathogenicity mechanisms and effector repertoire.</title>
        <authorList>
            <person name="Levesque C.A."/>
            <person name="Brouwer H."/>
            <person name="Cano L."/>
            <person name="Hamilton J.P."/>
            <person name="Holt C."/>
            <person name="Huitema E."/>
            <person name="Raffaele S."/>
            <person name="Robideau G.P."/>
            <person name="Thines M."/>
            <person name="Win J."/>
            <person name="Zerillo M.M."/>
            <person name="Beakes G.W."/>
            <person name="Boore J.L."/>
            <person name="Busam D."/>
            <person name="Dumas B."/>
            <person name="Ferriera S."/>
            <person name="Fuerstenberg S.I."/>
            <person name="Gachon C.M."/>
            <person name="Gaulin E."/>
            <person name="Govers F."/>
            <person name="Grenville-Briggs L."/>
            <person name="Horner N."/>
            <person name="Hostetler J."/>
            <person name="Jiang R.H."/>
            <person name="Johnson J."/>
            <person name="Krajaejun T."/>
            <person name="Lin H."/>
            <person name="Meijer H.J."/>
            <person name="Moore B."/>
            <person name="Morris P."/>
            <person name="Phuntmart V."/>
            <person name="Puiu D."/>
            <person name="Shetty J."/>
            <person name="Stajich J.E."/>
            <person name="Tripathy S."/>
            <person name="Wawra S."/>
            <person name="van West P."/>
            <person name="Whitty B.R."/>
            <person name="Coutinho P.M."/>
            <person name="Henrissat B."/>
            <person name="Martin F."/>
            <person name="Thomas P.D."/>
            <person name="Tyler B.M."/>
            <person name="De Vries R.P."/>
            <person name="Kamoun S."/>
            <person name="Yandell M."/>
            <person name="Tisserat N."/>
            <person name="Buell C.R."/>
        </authorList>
    </citation>
    <scope>NUCLEOTIDE SEQUENCE</scope>
    <source>
        <strain evidence="11">DAOM:BR144</strain>
    </source>
</reference>
<dbReference type="AlphaFoldDB" id="K3WBJ7"/>
<feature type="transmembrane region" description="Helical" evidence="9">
    <location>
        <begin position="199"/>
        <end position="223"/>
    </location>
</feature>
<evidence type="ECO:0000256" key="1">
    <source>
        <dbReference type="ARBA" id="ARBA00004477"/>
    </source>
</evidence>
<feature type="transmembrane region" description="Helical" evidence="9">
    <location>
        <begin position="243"/>
        <end position="263"/>
    </location>
</feature>
<keyword evidence="11" id="KW-1185">Reference proteome</keyword>
<evidence type="ECO:0000256" key="4">
    <source>
        <dbReference type="ARBA" id="ARBA00022502"/>
    </source>
</evidence>
<dbReference type="PANTHER" id="PTHR13121:SF0">
    <property type="entry name" value="PHOSPHATIDYLINOSITOL GLYCAN ANCHOR BIOSYNTHESIS CLASS U PROTEIN"/>
    <property type="match status" value="1"/>
</dbReference>
<reference evidence="11" key="2">
    <citation type="submission" date="2010-04" db="EMBL/GenBank/DDBJ databases">
        <authorList>
            <person name="Buell R."/>
            <person name="Hamilton J."/>
            <person name="Hostetler J."/>
        </authorList>
    </citation>
    <scope>NUCLEOTIDE SEQUENCE [LARGE SCALE GENOMIC DNA]</scope>
    <source>
        <strain evidence="11">DAOM:BR144</strain>
    </source>
</reference>
<dbReference type="GO" id="GO:0042765">
    <property type="term" value="C:GPI-anchor transamidase complex"/>
    <property type="evidence" value="ECO:0007669"/>
    <property type="project" value="InterPro"/>
</dbReference>
<feature type="transmembrane region" description="Helical" evidence="9">
    <location>
        <begin position="336"/>
        <end position="362"/>
    </location>
</feature>
<keyword evidence="8 9" id="KW-0472">Membrane</keyword>
<evidence type="ECO:0000256" key="6">
    <source>
        <dbReference type="ARBA" id="ARBA00022824"/>
    </source>
</evidence>
<proteinExistence type="inferred from homology"/>
<evidence type="ECO:0000313" key="11">
    <source>
        <dbReference type="Proteomes" id="UP000019132"/>
    </source>
</evidence>
<dbReference type="InParanoid" id="K3WBJ7"/>
<dbReference type="eggNOG" id="KOG2552">
    <property type="taxonomic scope" value="Eukaryota"/>
</dbReference>
<dbReference type="VEuPathDB" id="FungiDB:PYU1_G002335"/>
<feature type="transmembrane region" description="Helical" evidence="9">
    <location>
        <begin position="275"/>
        <end position="296"/>
    </location>
</feature>
<comment type="similarity">
    <text evidence="3">Belongs to the PIGU family.</text>
</comment>
<dbReference type="PANTHER" id="PTHR13121">
    <property type="entry name" value="GPI TRANSAMIDASE COMPONENT PIG-U"/>
    <property type="match status" value="1"/>
</dbReference>
<keyword evidence="7 9" id="KW-1133">Transmembrane helix</keyword>